<name>A0A1T4MJ22_9BACT</name>
<dbReference type="InterPro" id="IPR029033">
    <property type="entry name" value="His_PPase_superfam"/>
</dbReference>
<dbReference type="CDD" id="cd07067">
    <property type="entry name" value="HP_PGM_like"/>
    <property type="match status" value="1"/>
</dbReference>
<dbReference type="PANTHER" id="PTHR47623:SF1">
    <property type="entry name" value="OS09G0287300 PROTEIN"/>
    <property type="match status" value="1"/>
</dbReference>
<dbReference type="STRING" id="413434.SAMN04488132_103407"/>
<accession>A0A1T4MJ22</accession>
<dbReference type="SMART" id="SM00855">
    <property type="entry name" value="PGAM"/>
    <property type="match status" value="1"/>
</dbReference>
<dbReference type="InterPro" id="IPR013078">
    <property type="entry name" value="His_Pase_superF_clade-1"/>
</dbReference>
<dbReference type="PANTHER" id="PTHR47623">
    <property type="entry name" value="OS09G0287300 PROTEIN"/>
    <property type="match status" value="1"/>
</dbReference>
<keyword evidence="3" id="KW-1185">Reference proteome</keyword>
<reference evidence="2 3" key="1">
    <citation type="submission" date="2017-02" db="EMBL/GenBank/DDBJ databases">
        <authorList>
            <person name="Peterson S.W."/>
        </authorList>
    </citation>
    <scope>NUCLEOTIDE SEQUENCE [LARGE SCALE GENOMIC DNA]</scope>
    <source>
        <strain evidence="2 3">DSM 22335</strain>
    </source>
</reference>
<gene>
    <name evidence="2" type="ORF">SAMN04488132_103407</name>
</gene>
<dbReference type="RefSeq" id="WP_078830872.1">
    <property type="nucleotide sequence ID" value="NZ_FUWH01000003.1"/>
</dbReference>
<dbReference type="Gene3D" id="3.40.50.1240">
    <property type="entry name" value="Phosphoglycerate mutase-like"/>
    <property type="match status" value="1"/>
</dbReference>
<dbReference type="OrthoDB" id="9810154at2"/>
<feature type="binding site" evidence="1">
    <location>
        <position position="58"/>
    </location>
    <ligand>
        <name>substrate</name>
    </ligand>
</feature>
<proteinExistence type="predicted"/>
<evidence type="ECO:0000313" key="3">
    <source>
        <dbReference type="Proteomes" id="UP000190888"/>
    </source>
</evidence>
<organism evidence="2 3">
    <name type="scientific">Sediminibacterium ginsengisoli</name>
    <dbReference type="NCBI Taxonomy" id="413434"/>
    <lineage>
        <taxon>Bacteria</taxon>
        <taxon>Pseudomonadati</taxon>
        <taxon>Bacteroidota</taxon>
        <taxon>Chitinophagia</taxon>
        <taxon>Chitinophagales</taxon>
        <taxon>Chitinophagaceae</taxon>
        <taxon>Sediminibacterium</taxon>
    </lineage>
</organism>
<dbReference type="EMBL" id="FUWH01000003">
    <property type="protein sequence ID" value="SJZ66774.1"/>
    <property type="molecule type" value="Genomic_DNA"/>
</dbReference>
<evidence type="ECO:0000256" key="1">
    <source>
        <dbReference type="PIRSR" id="PIRSR613078-2"/>
    </source>
</evidence>
<sequence>MKHLLLIRHAKSSWSNSNLGDFDRDLNDRGRRDAPVMAQRLTEHHIQPDALVSSTALRAMQTAIFFARTFHKTEQDIMRMPELYHAPPPVFYKVISELPSSVNTAAVFAHNPGITAFVNELTATRIDDMPTCAVFGVKVHADTWADFAEAEKTFWFFDYPKLLG</sequence>
<dbReference type="AlphaFoldDB" id="A0A1T4MJ22"/>
<dbReference type="SUPFAM" id="SSF53254">
    <property type="entry name" value="Phosphoglycerate mutase-like"/>
    <property type="match status" value="1"/>
</dbReference>
<evidence type="ECO:0000313" key="2">
    <source>
        <dbReference type="EMBL" id="SJZ66774.1"/>
    </source>
</evidence>
<dbReference type="Pfam" id="PF00300">
    <property type="entry name" value="His_Phos_1"/>
    <property type="match status" value="1"/>
</dbReference>
<dbReference type="Proteomes" id="UP000190888">
    <property type="component" value="Unassembled WGS sequence"/>
</dbReference>
<protein>
    <submittedName>
        <fullName evidence="2">Phosphohistidine phosphatase</fullName>
    </submittedName>
</protein>